<proteinExistence type="predicted"/>
<accession>A0A101T4R1</accession>
<comment type="caution">
    <text evidence="1">The sequence shown here is derived from an EMBL/GenBank/DDBJ whole genome shotgun (WGS) entry which is preliminary data.</text>
</comment>
<dbReference type="Proteomes" id="UP000052982">
    <property type="component" value="Unassembled WGS sequence"/>
</dbReference>
<gene>
    <name evidence="1" type="ORF">AQJ64_11445</name>
</gene>
<dbReference type="AlphaFoldDB" id="A0A101T4R1"/>
<organism evidence="1 2">
    <name type="scientific">Streptomyces griseoruber</name>
    <dbReference type="NCBI Taxonomy" id="1943"/>
    <lineage>
        <taxon>Bacteria</taxon>
        <taxon>Bacillati</taxon>
        <taxon>Actinomycetota</taxon>
        <taxon>Actinomycetes</taxon>
        <taxon>Kitasatosporales</taxon>
        <taxon>Streptomycetaceae</taxon>
        <taxon>Streptomyces</taxon>
    </lineage>
</organism>
<sequence length="145" mass="15451">MRLLRTAGCGDAKIDKWSLGSTLRLVALGAEEGEREVDAFDLTKPVLVLGAPEAGKKVGFEFFESVEHLRVDVEHRTADAGVFVLAGGAVRASTGAEFDLAAVEVLLELSPFLIRRVAVLTLGPNLAAVVQVLLVVADDILVEDR</sequence>
<evidence type="ECO:0000313" key="2">
    <source>
        <dbReference type="Proteomes" id="UP000052982"/>
    </source>
</evidence>
<dbReference type="RefSeq" id="WP_055636102.1">
    <property type="nucleotide sequence ID" value="NZ_KQ948765.1"/>
</dbReference>
<keyword evidence="2" id="KW-1185">Reference proteome</keyword>
<dbReference type="EMBL" id="LMWW01000012">
    <property type="protein sequence ID" value="KUN85720.1"/>
    <property type="molecule type" value="Genomic_DNA"/>
</dbReference>
<evidence type="ECO:0000313" key="1">
    <source>
        <dbReference type="EMBL" id="KUN85720.1"/>
    </source>
</evidence>
<name>A0A101T4R1_9ACTN</name>
<reference evidence="1 2" key="1">
    <citation type="submission" date="2015-10" db="EMBL/GenBank/DDBJ databases">
        <title>Draft genome sequence of Streptomyces griseoruber DSM 40281, type strain for the species Streptomyces griseoruber.</title>
        <authorList>
            <person name="Ruckert C."/>
            <person name="Winkler A."/>
            <person name="Kalinowski J."/>
            <person name="Kampfer P."/>
            <person name="Glaeser S."/>
        </authorList>
    </citation>
    <scope>NUCLEOTIDE SEQUENCE [LARGE SCALE GENOMIC DNA]</scope>
    <source>
        <strain evidence="1 2">DSM 40281</strain>
    </source>
</reference>
<protein>
    <submittedName>
        <fullName evidence="1">Uncharacterized protein</fullName>
    </submittedName>
</protein>